<feature type="domain" description="Sucrose phosphatase-like" evidence="1">
    <location>
        <begin position="16"/>
        <end position="253"/>
    </location>
</feature>
<dbReference type="GO" id="GO:0000287">
    <property type="term" value="F:magnesium ion binding"/>
    <property type="evidence" value="ECO:0007669"/>
    <property type="project" value="TreeGrafter"/>
</dbReference>
<dbReference type="InterPro" id="IPR036412">
    <property type="entry name" value="HAD-like_sf"/>
</dbReference>
<dbReference type="GO" id="GO:0005829">
    <property type="term" value="C:cytosol"/>
    <property type="evidence" value="ECO:0007669"/>
    <property type="project" value="TreeGrafter"/>
</dbReference>
<gene>
    <name evidence="2" type="ORF">SAMN04488056_103349</name>
</gene>
<dbReference type="Gene3D" id="3.90.1070.10">
    <property type="match status" value="1"/>
</dbReference>
<dbReference type="GO" id="GO:0016791">
    <property type="term" value="F:phosphatase activity"/>
    <property type="evidence" value="ECO:0007669"/>
    <property type="project" value="TreeGrafter"/>
</dbReference>
<keyword evidence="3" id="KW-1185">Reference proteome</keyword>
<dbReference type="PANTHER" id="PTHR10000:SF8">
    <property type="entry name" value="HAD SUPERFAMILY HYDROLASE-LIKE, TYPE 3"/>
    <property type="match status" value="1"/>
</dbReference>
<dbReference type="EMBL" id="FOVR01000003">
    <property type="protein sequence ID" value="SFO14957.1"/>
    <property type="molecule type" value="Genomic_DNA"/>
</dbReference>
<dbReference type="SFLD" id="SFLDG01140">
    <property type="entry name" value="C2.B:_Phosphomannomutase_and_P"/>
    <property type="match status" value="1"/>
</dbReference>
<evidence type="ECO:0000313" key="3">
    <source>
        <dbReference type="Proteomes" id="UP000199236"/>
    </source>
</evidence>
<dbReference type="InterPro" id="IPR006380">
    <property type="entry name" value="SPP-like_dom"/>
</dbReference>
<accession>A0A1I5EU35</accession>
<dbReference type="PANTHER" id="PTHR10000">
    <property type="entry name" value="PHOSPHOSERINE PHOSPHATASE"/>
    <property type="match status" value="1"/>
</dbReference>
<dbReference type="STRING" id="655353.SAMN04488056_103349"/>
<name>A0A1I5EU35_9HYPH</name>
<dbReference type="SFLD" id="SFLDS00003">
    <property type="entry name" value="Haloacid_Dehalogenase"/>
    <property type="match status" value="1"/>
</dbReference>
<dbReference type="Proteomes" id="UP000199236">
    <property type="component" value="Unassembled WGS sequence"/>
</dbReference>
<reference evidence="2 3" key="1">
    <citation type="submission" date="2016-10" db="EMBL/GenBank/DDBJ databases">
        <authorList>
            <person name="de Groot N.N."/>
        </authorList>
    </citation>
    <scope>NUCLEOTIDE SEQUENCE [LARGE SCALE GENOMIC DNA]</scope>
    <source>
        <strain evidence="2 3">CGMCC 1.9157</strain>
    </source>
</reference>
<evidence type="ECO:0000313" key="2">
    <source>
        <dbReference type="EMBL" id="SFO14957.1"/>
    </source>
</evidence>
<dbReference type="Pfam" id="PF05116">
    <property type="entry name" value="S6PP"/>
    <property type="match status" value="1"/>
</dbReference>
<dbReference type="AlphaFoldDB" id="A0A1I5EU35"/>
<dbReference type="Gene3D" id="3.40.50.1000">
    <property type="entry name" value="HAD superfamily/HAD-like"/>
    <property type="match status" value="1"/>
</dbReference>
<protein>
    <submittedName>
        <fullName evidence="2">Hydroxymethylpyrimidine pyrophosphatase</fullName>
    </submittedName>
</protein>
<evidence type="ECO:0000259" key="1">
    <source>
        <dbReference type="Pfam" id="PF05116"/>
    </source>
</evidence>
<dbReference type="SUPFAM" id="SSF56784">
    <property type="entry name" value="HAD-like"/>
    <property type="match status" value="1"/>
</dbReference>
<dbReference type="RefSeq" id="WP_244544639.1">
    <property type="nucleotide sequence ID" value="NZ_FOVR01000003.1"/>
</dbReference>
<organism evidence="2 3">
    <name type="scientific">Cohaesibacter marisflavi</name>
    <dbReference type="NCBI Taxonomy" id="655353"/>
    <lineage>
        <taxon>Bacteria</taxon>
        <taxon>Pseudomonadati</taxon>
        <taxon>Pseudomonadota</taxon>
        <taxon>Alphaproteobacteria</taxon>
        <taxon>Hyphomicrobiales</taxon>
        <taxon>Cohaesibacteraceae</taxon>
    </lineage>
</organism>
<sequence>MNEMSTDIKVDIAQKRFVLATDLDGTFLGGSDEDRKALYDWIEANRDSVGLVFVTGRDPEFIVELTSRQGVPRPEYVVGDIGTTIAKVTPEGHVEPIPALEHDIAAAWNDSGDRVRDALVDIKGLTLQPTGFRYRVSYDMDPDLFDASACSIVDAMGLDWIISADRYFDVLPKGFSKGPSLLKLIDHLGLDAKRVLAAGDTLNDLSMLQCGVPAVAVGGAEEPLLEKVHFLDHVHVAKAIGAAGIAEAIGAFGLHPGMNLKV</sequence>
<dbReference type="SFLD" id="SFLDG01141">
    <property type="entry name" value="C2.B.1:_Sucrose_Phosphatase_Li"/>
    <property type="match status" value="1"/>
</dbReference>
<proteinExistence type="predicted"/>
<dbReference type="InterPro" id="IPR023214">
    <property type="entry name" value="HAD_sf"/>
</dbReference>